<keyword evidence="3 9" id="KW-0808">Transferase</keyword>
<sequence length="224" mass="25995">MSHGKHFTLYTNTIAPNGWKVVFVLEELGLTYESVHLNFDENEHKSPEFTKLNPNGRIPALVDHKNGDFVIWESDAIILYLADKYDTERRVSVSDEKERYSLIQWLFFQASGQGPYFGQAVWFLRSRPEQVPSAIERYRKEVLRVFSVLDSVLSKQEWLVGDKPTVADISFIPYNHGAFHLIIKDYAGVDVQKDYPAFFAWHQKLISRDSVKRAFAIQESLNKH</sequence>
<dbReference type="Pfam" id="PF02798">
    <property type="entry name" value="GST_N"/>
    <property type="match status" value="1"/>
</dbReference>
<comment type="function">
    <text evidence="5">Involved in the oxidative stress response and detoxification.</text>
</comment>
<dbReference type="GO" id="GO:0004364">
    <property type="term" value="F:glutathione transferase activity"/>
    <property type="evidence" value="ECO:0007669"/>
    <property type="project" value="UniProtKB-EC"/>
</dbReference>
<gene>
    <name evidence="9" type="ORF">BD311DRAFT_724794</name>
</gene>
<feature type="domain" description="GST N-terminal" evidence="7">
    <location>
        <begin position="5"/>
        <end position="89"/>
    </location>
</feature>
<evidence type="ECO:0000313" key="9">
    <source>
        <dbReference type="EMBL" id="TBU27098.1"/>
    </source>
</evidence>
<accession>A0A4Q9MK30</accession>
<dbReference type="PANTHER" id="PTHR44051:SF3">
    <property type="entry name" value="TRANSCRIPTIONAL REGULATOR URE2"/>
    <property type="match status" value="1"/>
</dbReference>
<dbReference type="SFLD" id="SFLDG01150">
    <property type="entry name" value="Main.1:_Beta-like"/>
    <property type="match status" value="1"/>
</dbReference>
<evidence type="ECO:0000256" key="3">
    <source>
        <dbReference type="ARBA" id="ARBA00022679"/>
    </source>
</evidence>
<proteinExistence type="inferred from homology"/>
<dbReference type="GO" id="GO:0005634">
    <property type="term" value="C:nucleus"/>
    <property type="evidence" value="ECO:0007669"/>
    <property type="project" value="UniProtKB-ARBA"/>
</dbReference>
<dbReference type="CDD" id="cd03048">
    <property type="entry name" value="GST_N_Ure2p_like"/>
    <property type="match status" value="1"/>
</dbReference>
<dbReference type="InterPro" id="IPR004045">
    <property type="entry name" value="Glutathione_S-Trfase_N"/>
</dbReference>
<dbReference type="SUPFAM" id="SSF52833">
    <property type="entry name" value="Thioredoxin-like"/>
    <property type="match status" value="1"/>
</dbReference>
<dbReference type="SFLD" id="SFLDG01151">
    <property type="entry name" value="Main.2:_Nu-like"/>
    <property type="match status" value="1"/>
</dbReference>
<dbReference type="OrthoDB" id="422574at2759"/>
<reference evidence="9" key="1">
    <citation type="submission" date="2019-01" db="EMBL/GenBank/DDBJ databases">
        <title>Draft genome sequences of three monokaryotic isolates of the white-rot basidiomycete fungus Dichomitus squalens.</title>
        <authorList>
            <consortium name="DOE Joint Genome Institute"/>
            <person name="Lopez S.C."/>
            <person name="Andreopoulos B."/>
            <person name="Pangilinan J."/>
            <person name="Lipzen A."/>
            <person name="Riley R."/>
            <person name="Ahrendt S."/>
            <person name="Ng V."/>
            <person name="Barry K."/>
            <person name="Daum C."/>
            <person name="Grigoriev I.V."/>
            <person name="Hilden K.S."/>
            <person name="Makela M.R."/>
            <person name="de Vries R.P."/>
        </authorList>
    </citation>
    <scope>NUCLEOTIDE SEQUENCE [LARGE SCALE GENOMIC DNA]</scope>
    <source>
        <strain evidence="9">OM18370.1</strain>
    </source>
</reference>
<dbReference type="EC" id="2.5.1.18" evidence="2"/>
<dbReference type="InterPro" id="IPR010987">
    <property type="entry name" value="Glutathione-S-Trfase_C-like"/>
</dbReference>
<dbReference type="InterPro" id="IPR036282">
    <property type="entry name" value="Glutathione-S-Trfase_C_sf"/>
</dbReference>
<dbReference type="Proteomes" id="UP000292957">
    <property type="component" value="Unassembled WGS sequence"/>
</dbReference>
<dbReference type="SUPFAM" id="SSF47616">
    <property type="entry name" value="GST C-terminal domain-like"/>
    <property type="match status" value="1"/>
</dbReference>
<dbReference type="InterPro" id="IPR036249">
    <property type="entry name" value="Thioredoxin-like_sf"/>
</dbReference>
<evidence type="ECO:0000256" key="6">
    <source>
        <dbReference type="RuleBase" id="RU003494"/>
    </source>
</evidence>
<evidence type="ECO:0000256" key="1">
    <source>
        <dbReference type="ARBA" id="ARBA00007409"/>
    </source>
</evidence>
<comment type="similarity">
    <text evidence="1 6">Belongs to the GST superfamily.</text>
</comment>
<protein>
    <recommendedName>
        <fullName evidence="2">glutathione transferase</fullName>
        <ecNumber evidence="2">2.5.1.18</ecNumber>
    </recommendedName>
</protein>
<dbReference type="Pfam" id="PF00043">
    <property type="entry name" value="GST_C"/>
    <property type="match status" value="1"/>
</dbReference>
<dbReference type="Gene3D" id="1.20.1050.130">
    <property type="match status" value="1"/>
</dbReference>
<dbReference type="InterPro" id="IPR040079">
    <property type="entry name" value="Glutathione_S-Trfase"/>
</dbReference>
<comment type="catalytic activity">
    <reaction evidence="4">
        <text>RX + glutathione = an S-substituted glutathione + a halide anion + H(+)</text>
        <dbReference type="Rhea" id="RHEA:16437"/>
        <dbReference type="ChEBI" id="CHEBI:15378"/>
        <dbReference type="ChEBI" id="CHEBI:16042"/>
        <dbReference type="ChEBI" id="CHEBI:17792"/>
        <dbReference type="ChEBI" id="CHEBI:57925"/>
        <dbReference type="ChEBI" id="CHEBI:90779"/>
        <dbReference type="EC" id="2.5.1.18"/>
    </reaction>
</comment>
<evidence type="ECO:0000256" key="4">
    <source>
        <dbReference type="ARBA" id="ARBA00047960"/>
    </source>
</evidence>
<dbReference type="GO" id="GO:0005737">
    <property type="term" value="C:cytoplasm"/>
    <property type="evidence" value="ECO:0007669"/>
    <property type="project" value="UniProtKB-ARBA"/>
</dbReference>
<dbReference type="SFLD" id="SFLDG00358">
    <property type="entry name" value="Main_(cytGST)"/>
    <property type="match status" value="1"/>
</dbReference>
<dbReference type="PANTHER" id="PTHR44051">
    <property type="entry name" value="GLUTATHIONE S-TRANSFERASE-RELATED"/>
    <property type="match status" value="1"/>
</dbReference>
<dbReference type="PROSITE" id="PS50405">
    <property type="entry name" value="GST_CTER"/>
    <property type="match status" value="1"/>
</dbReference>
<organism evidence="9">
    <name type="scientific">Dichomitus squalens</name>
    <dbReference type="NCBI Taxonomy" id="114155"/>
    <lineage>
        <taxon>Eukaryota</taxon>
        <taxon>Fungi</taxon>
        <taxon>Dikarya</taxon>
        <taxon>Basidiomycota</taxon>
        <taxon>Agaricomycotina</taxon>
        <taxon>Agaricomycetes</taxon>
        <taxon>Polyporales</taxon>
        <taxon>Polyporaceae</taxon>
        <taxon>Dichomitus</taxon>
    </lineage>
</organism>
<dbReference type="SFLD" id="SFLDS00019">
    <property type="entry name" value="Glutathione_Transferase_(cytos"/>
    <property type="match status" value="1"/>
</dbReference>
<name>A0A4Q9MK30_9APHY</name>
<evidence type="ECO:0000256" key="2">
    <source>
        <dbReference type="ARBA" id="ARBA00012452"/>
    </source>
</evidence>
<evidence type="ECO:0000256" key="5">
    <source>
        <dbReference type="ARBA" id="ARBA00060024"/>
    </source>
</evidence>
<dbReference type="EMBL" id="ML143436">
    <property type="protein sequence ID" value="TBU27098.1"/>
    <property type="molecule type" value="Genomic_DNA"/>
</dbReference>
<dbReference type="InterPro" id="IPR004046">
    <property type="entry name" value="GST_C"/>
</dbReference>
<evidence type="ECO:0000259" key="7">
    <source>
        <dbReference type="PROSITE" id="PS50404"/>
    </source>
</evidence>
<feature type="domain" description="GST C-terminal" evidence="8">
    <location>
        <begin position="95"/>
        <end position="224"/>
    </location>
</feature>
<dbReference type="AlphaFoldDB" id="A0A4Q9MK30"/>
<dbReference type="PROSITE" id="PS50404">
    <property type="entry name" value="GST_NTER"/>
    <property type="match status" value="1"/>
</dbReference>
<evidence type="ECO:0000259" key="8">
    <source>
        <dbReference type="PROSITE" id="PS50405"/>
    </source>
</evidence>
<dbReference type="FunFam" id="3.40.30.10:FF:000039">
    <property type="entry name" value="Glutathione S-transferase domain"/>
    <property type="match status" value="1"/>
</dbReference>
<dbReference type="FunFam" id="1.20.1050.130:FF:000016">
    <property type="entry name" value="Glutathione S-transferase 1"/>
    <property type="match status" value="1"/>
</dbReference>